<dbReference type="InterPro" id="IPR023996">
    <property type="entry name" value="TonB-dep_OMP_SusC/RagA"/>
</dbReference>
<dbReference type="InterPro" id="IPR039426">
    <property type="entry name" value="TonB-dep_rcpt-like"/>
</dbReference>
<protein>
    <submittedName>
        <fullName evidence="9">TonB-linked outer membrane protein, SusC/RagA family</fullName>
    </submittedName>
</protein>
<dbReference type="Pfam" id="PF13715">
    <property type="entry name" value="CarbopepD_reg_2"/>
    <property type="match status" value="1"/>
</dbReference>
<dbReference type="Gene3D" id="2.40.170.20">
    <property type="entry name" value="TonB-dependent receptor, beta-barrel domain"/>
    <property type="match status" value="1"/>
</dbReference>
<dbReference type="GO" id="GO:0009279">
    <property type="term" value="C:cell outer membrane"/>
    <property type="evidence" value="ECO:0007669"/>
    <property type="project" value="UniProtKB-SubCell"/>
</dbReference>
<dbReference type="InterPro" id="IPR011662">
    <property type="entry name" value="Secretin/TonB_short_N"/>
</dbReference>
<evidence type="ECO:0000256" key="4">
    <source>
        <dbReference type="ARBA" id="ARBA00022692"/>
    </source>
</evidence>
<evidence type="ECO:0000256" key="1">
    <source>
        <dbReference type="ARBA" id="ARBA00004571"/>
    </source>
</evidence>
<dbReference type="Proteomes" id="UP000199226">
    <property type="component" value="Unassembled WGS sequence"/>
</dbReference>
<keyword evidence="4 7" id="KW-0812">Transmembrane</keyword>
<dbReference type="SMART" id="SM00965">
    <property type="entry name" value="STN"/>
    <property type="match status" value="1"/>
</dbReference>
<dbReference type="InterPro" id="IPR037066">
    <property type="entry name" value="Plug_dom_sf"/>
</dbReference>
<dbReference type="Gene3D" id="2.170.130.10">
    <property type="entry name" value="TonB-dependent receptor, plug domain"/>
    <property type="match status" value="1"/>
</dbReference>
<sequence length="1212" mass="132327">MSTKKQTRSVAAPLVKVLPNKIDSQTIFINKTIKCMNSRIKNGYFLKCTHEADCNSADLLSNKKQLRSGNNSATQSIYNQIGRIMKLTFIFIMLALMNVYSKGYSQKVTLNGRRVPIENYFSKIKEQTGYVFFYDLELLKSAKPVTLNVVDADLSDALILLFKNQPLDYSIENKTIVIGERGASEKPVKASELIFQNIRGKVIDSKGETLIGVSVRVKGSEAGVSTDLQGDFVIDAPLNAVLVFTYIGYVTQEIPVSGKERINVTMVEDRQALSEVVVTAFGVTKAKRGLGYAVQEVRGEEFTEARMNNVASALTGKIAGVDATQVNSGPGSSSRVIIRGNTSLNGNQQPLYIVDGMPINNTNRGAATNAQGLNVDRGDGISSMNPDDIASISVLKGGAAAALYGSQAANGVILITTKKGFSQKGVGIEVSSDANFGAPSVFPNFQYEYGSGNDGVKPATVAAALSAGRISFGAKMDGSSVIQFDGVMRPYSPVYVKQNILNYYQTSQNISNTVAFNAGNQSMQMRLSVSDLRSKDNQPNSKFYRKTVNLNVQGKMGKNDFIKIESGVQYNIVQGVNRPNVGYAESAAWPVYLAASTVDIRNFRGQDPNRPGINVATGNELLWNPVLQATNPYFTAYQMGNEDDQQRLIGRASVQVNILPKLFIKGTVARDFSYYTESNYVPKGHGFRPLGYYNSANDQTNKTNFQAIVNYNTKFLSEKIGFNLMAGGNRDKNYSERNTANGTEWVVPNFYSVSNLVNRELVNIGQGTEGINSLFGEANIDYKNVLYLTITGRQDWFSVLNPGFNSIFYPSIGGGLILSDVVKLPKFFNYAKFRSSWAQVGSATVGAGSINRTYALNSVNADGLPVLSTPNELQNPNIRPVTVTTLEGGFEVQMLDSRIGLDVNYYSRRTTNDILSPPISQTTGYSAGRQNMGLITNKGWEISLNGSPIRKDNFSWDINYNFGYNQSKIVELAEGISVLSLGTGIGGTNMINAVGLPYSTLRSFVMKRDANGVLVYNKATGYEERVEQDMGVGNPPYLMGIGNNFRYKAFSLTIDIDSKFGAVGYSNLIQYATRFGSTPLTLPGRESGLTVSGVDATGTPYTKVWSVVDLDTYYNNFGSAYPGQFVYKTDFVKLRRAVFKYNLPPSILKYINVQGASLGITGLNLATLYQDKRIKEAGVDPEMQSTVGNAQGTQGVAGPRTRNIGFNLNVRF</sequence>
<comment type="similarity">
    <text evidence="7">Belongs to the TonB-dependent receptor family.</text>
</comment>
<dbReference type="OrthoDB" id="9768177at2"/>
<evidence type="ECO:0000256" key="2">
    <source>
        <dbReference type="ARBA" id="ARBA00022448"/>
    </source>
</evidence>
<keyword evidence="2 7" id="KW-0813">Transport</keyword>
<evidence type="ECO:0000259" key="8">
    <source>
        <dbReference type="SMART" id="SM00965"/>
    </source>
</evidence>
<reference evidence="10" key="1">
    <citation type="submission" date="2016-10" db="EMBL/GenBank/DDBJ databases">
        <authorList>
            <person name="Varghese N."/>
            <person name="Submissions S."/>
        </authorList>
    </citation>
    <scope>NUCLEOTIDE SEQUENCE [LARGE SCALE GENOMIC DNA]</scope>
    <source>
        <strain evidence="10">DSM 24536</strain>
    </source>
</reference>
<evidence type="ECO:0000256" key="3">
    <source>
        <dbReference type="ARBA" id="ARBA00022452"/>
    </source>
</evidence>
<dbReference type="NCBIfam" id="TIGR04056">
    <property type="entry name" value="OMP_RagA_SusC"/>
    <property type="match status" value="1"/>
</dbReference>
<dbReference type="Pfam" id="PF07660">
    <property type="entry name" value="STN"/>
    <property type="match status" value="1"/>
</dbReference>
<dbReference type="Pfam" id="PF07715">
    <property type="entry name" value="Plug"/>
    <property type="match status" value="1"/>
</dbReference>
<comment type="subcellular location">
    <subcellularLocation>
        <location evidence="1 7">Cell outer membrane</location>
        <topology evidence="1 7">Multi-pass membrane protein</topology>
    </subcellularLocation>
</comment>
<dbReference type="InterPro" id="IPR012910">
    <property type="entry name" value="Plug_dom"/>
</dbReference>
<evidence type="ECO:0000256" key="5">
    <source>
        <dbReference type="ARBA" id="ARBA00023136"/>
    </source>
</evidence>
<dbReference type="SUPFAM" id="SSF56935">
    <property type="entry name" value="Porins"/>
    <property type="match status" value="1"/>
</dbReference>
<organism evidence="9 10">
    <name type="scientific">Daejeonella rubra</name>
    <dbReference type="NCBI Taxonomy" id="990371"/>
    <lineage>
        <taxon>Bacteria</taxon>
        <taxon>Pseudomonadati</taxon>
        <taxon>Bacteroidota</taxon>
        <taxon>Sphingobacteriia</taxon>
        <taxon>Sphingobacteriales</taxon>
        <taxon>Sphingobacteriaceae</taxon>
        <taxon>Daejeonella</taxon>
    </lineage>
</organism>
<keyword evidence="6 7" id="KW-0998">Cell outer membrane</keyword>
<keyword evidence="5 7" id="KW-0472">Membrane</keyword>
<evidence type="ECO:0000313" key="10">
    <source>
        <dbReference type="Proteomes" id="UP000199226"/>
    </source>
</evidence>
<dbReference type="STRING" id="990371.SAMN05421813_11090"/>
<dbReference type="AlphaFoldDB" id="A0A1G9SK43"/>
<evidence type="ECO:0000256" key="7">
    <source>
        <dbReference type="PROSITE-ProRule" id="PRU01360"/>
    </source>
</evidence>
<dbReference type="NCBIfam" id="TIGR04057">
    <property type="entry name" value="SusC_RagA_signa"/>
    <property type="match status" value="1"/>
</dbReference>
<dbReference type="InterPro" id="IPR036942">
    <property type="entry name" value="Beta-barrel_TonB_sf"/>
</dbReference>
<dbReference type="SUPFAM" id="SSF49464">
    <property type="entry name" value="Carboxypeptidase regulatory domain-like"/>
    <property type="match status" value="1"/>
</dbReference>
<accession>A0A1G9SK43</accession>
<keyword evidence="10" id="KW-1185">Reference proteome</keyword>
<name>A0A1G9SK43_9SPHI</name>
<proteinExistence type="inferred from homology"/>
<evidence type="ECO:0000256" key="6">
    <source>
        <dbReference type="ARBA" id="ARBA00023237"/>
    </source>
</evidence>
<dbReference type="PROSITE" id="PS52016">
    <property type="entry name" value="TONB_DEPENDENT_REC_3"/>
    <property type="match status" value="1"/>
</dbReference>
<evidence type="ECO:0000313" key="9">
    <source>
        <dbReference type="EMBL" id="SDM35667.1"/>
    </source>
</evidence>
<dbReference type="EMBL" id="FNHH01000010">
    <property type="protein sequence ID" value="SDM35667.1"/>
    <property type="molecule type" value="Genomic_DNA"/>
</dbReference>
<feature type="domain" description="Secretin/TonB short N-terminal" evidence="8">
    <location>
        <begin position="130"/>
        <end position="181"/>
    </location>
</feature>
<gene>
    <name evidence="9" type="ORF">SAMN05421813_11090</name>
</gene>
<dbReference type="InterPro" id="IPR008969">
    <property type="entry name" value="CarboxyPept-like_regulatory"/>
</dbReference>
<keyword evidence="3 7" id="KW-1134">Transmembrane beta strand</keyword>
<dbReference type="InterPro" id="IPR023997">
    <property type="entry name" value="TonB-dep_OMP_SusC/RagA_CS"/>
</dbReference>